<dbReference type="AlphaFoldDB" id="A0A1J8NJR4"/>
<dbReference type="STRING" id="1225476.A1D18_03345"/>
<comment type="similarity">
    <text evidence="1 7">Belongs to the methyltransferase superfamily. RsmH family.</text>
</comment>
<sequence length="313" mass="35531">MSMQKQEQHQPVLLAEVVENLAIDVDGIYMDATFGRGGHAGQILQNLGPKGRLIAIDKDPEAVAYAHQQWGHDERFKVYQGSFKRLKAIAEIEGIMRQVAGILLDLGVSSPQLDQADRGFSFLRDGPLDMRMDPKTGISAAEWLACAQEKEIAQVLKDYGEERYAKRIARAIGEERKLRPIATTVHLANVVKLAHPRWERHKHPATQTFQAIRIRINNELEDLKVCLEQSLEVLKIGGRLLVISFHSLEDRIVKRFIRQHTHEAVELKKLPFMPAKWEPKLKNLGRRIKPDAYAIKANPRSRSAVLRIAEKIS</sequence>
<keyword evidence="2 7" id="KW-0963">Cytoplasm</keyword>
<dbReference type="NCBIfam" id="TIGR00006">
    <property type="entry name" value="16S rRNA (cytosine(1402)-N(4))-methyltransferase RsmH"/>
    <property type="match status" value="1"/>
</dbReference>
<dbReference type="InterPro" id="IPR029063">
    <property type="entry name" value="SAM-dependent_MTases_sf"/>
</dbReference>
<keyword evidence="4 7" id="KW-0489">Methyltransferase</keyword>
<feature type="binding site" evidence="7">
    <location>
        <position position="83"/>
    </location>
    <ligand>
        <name>S-adenosyl-L-methionine</name>
        <dbReference type="ChEBI" id="CHEBI:59789"/>
    </ligand>
</feature>
<reference evidence="8 9" key="1">
    <citation type="submission" date="2016-03" db="EMBL/GenBank/DDBJ databases">
        <title>Comparative genomics of Rickettsiella.</title>
        <authorList>
            <person name="Chandler C."/>
            <person name="Wang Y."/>
        </authorList>
    </citation>
    <scope>NUCLEOTIDE SEQUENCE [LARGE SCALE GENOMIC DNA]</scope>
    <source>
        <strain evidence="8 9">RCFS May 2013</strain>
    </source>
</reference>
<keyword evidence="6 7" id="KW-0949">S-adenosyl-L-methionine</keyword>
<feature type="binding site" evidence="7">
    <location>
        <position position="112"/>
    </location>
    <ligand>
        <name>S-adenosyl-L-methionine</name>
        <dbReference type="ChEBI" id="CHEBI:59789"/>
    </ligand>
</feature>
<dbReference type="GO" id="GO:0071424">
    <property type="term" value="F:rRNA (cytosine-N4-)-methyltransferase activity"/>
    <property type="evidence" value="ECO:0007669"/>
    <property type="project" value="UniProtKB-UniRule"/>
</dbReference>
<accession>A0A1J8NJR4</accession>
<keyword evidence="5 7" id="KW-0808">Transferase</keyword>
<dbReference type="PANTHER" id="PTHR11265:SF0">
    <property type="entry name" value="12S RRNA N4-METHYLCYTIDINE METHYLTRANSFERASE"/>
    <property type="match status" value="1"/>
</dbReference>
<evidence type="ECO:0000256" key="1">
    <source>
        <dbReference type="ARBA" id="ARBA00010396"/>
    </source>
</evidence>
<dbReference type="SUPFAM" id="SSF53335">
    <property type="entry name" value="S-adenosyl-L-methionine-dependent methyltransferases"/>
    <property type="match status" value="1"/>
</dbReference>
<dbReference type="GO" id="GO:0070475">
    <property type="term" value="P:rRNA base methylation"/>
    <property type="evidence" value="ECO:0007669"/>
    <property type="project" value="UniProtKB-UniRule"/>
</dbReference>
<evidence type="ECO:0000256" key="2">
    <source>
        <dbReference type="ARBA" id="ARBA00022490"/>
    </source>
</evidence>
<dbReference type="Pfam" id="PF01795">
    <property type="entry name" value="Methyltransf_5"/>
    <property type="match status" value="1"/>
</dbReference>
<protein>
    <recommendedName>
        <fullName evidence="7">Ribosomal RNA small subunit methyltransferase H</fullName>
        <ecNumber evidence="7">2.1.1.199</ecNumber>
    </recommendedName>
    <alternativeName>
        <fullName evidence="7">16S rRNA m(4)C1402 methyltransferase</fullName>
    </alternativeName>
    <alternativeName>
        <fullName evidence="7">rRNA (cytosine-N(4)-)-methyltransferase RsmH</fullName>
    </alternativeName>
</protein>
<dbReference type="GO" id="GO:0005737">
    <property type="term" value="C:cytoplasm"/>
    <property type="evidence" value="ECO:0007669"/>
    <property type="project" value="UniProtKB-SubCell"/>
</dbReference>
<keyword evidence="3 7" id="KW-0698">rRNA processing</keyword>
<dbReference type="SUPFAM" id="SSF81799">
    <property type="entry name" value="Putative methyltransferase TM0872, insert domain"/>
    <property type="match status" value="1"/>
</dbReference>
<gene>
    <name evidence="7" type="primary">rsmH</name>
    <name evidence="8" type="ORF">A1D18_03345</name>
</gene>
<evidence type="ECO:0000256" key="3">
    <source>
        <dbReference type="ARBA" id="ARBA00022552"/>
    </source>
</evidence>
<dbReference type="PANTHER" id="PTHR11265">
    <property type="entry name" value="S-ADENOSYL-METHYLTRANSFERASE MRAW"/>
    <property type="match status" value="1"/>
</dbReference>
<comment type="catalytic activity">
    <reaction evidence="7">
        <text>cytidine(1402) in 16S rRNA + S-adenosyl-L-methionine = N(4)-methylcytidine(1402) in 16S rRNA + S-adenosyl-L-homocysteine + H(+)</text>
        <dbReference type="Rhea" id="RHEA:42928"/>
        <dbReference type="Rhea" id="RHEA-COMP:10286"/>
        <dbReference type="Rhea" id="RHEA-COMP:10287"/>
        <dbReference type="ChEBI" id="CHEBI:15378"/>
        <dbReference type="ChEBI" id="CHEBI:57856"/>
        <dbReference type="ChEBI" id="CHEBI:59789"/>
        <dbReference type="ChEBI" id="CHEBI:74506"/>
        <dbReference type="ChEBI" id="CHEBI:82748"/>
        <dbReference type="EC" id="2.1.1.199"/>
    </reaction>
</comment>
<dbReference type="Gene3D" id="3.40.50.150">
    <property type="entry name" value="Vaccinia Virus protein VP39"/>
    <property type="match status" value="1"/>
</dbReference>
<feature type="binding site" evidence="7">
    <location>
        <position position="105"/>
    </location>
    <ligand>
        <name>S-adenosyl-L-methionine</name>
        <dbReference type="ChEBI" id="CHEBI:59789"/>
    </ligand>
</feature>
<dbReference type="InterPro" id="IPR002903">
    <property type="entry name" value="RsmH"/>
</dbReference>
<dbReference type="FunFam" id="1.10.150.170:FF:000001">
    <property type="entry name" value="Ribosomal RNA small subunit methyltransferase H"/>
    <property type="match status" value="1"/>
</dbReference>
<dbReference type="EMBL" id="LUKY01000032">
    <property type="protein sequence ID" value="OIZ95146.1"/>
    <property type="molecule type" value="Genomic_DNA"/>
</dbReference>
<evidence type="ECO:0000256" key="7">
    <source>
        <dbReference type="HAMAP-Rule" id="MF_01007"/>
    </source>
</evidence>
<feature type="binding site" evidence="7">
    <location>
        <begin position="37"/>
        <end position="39"/>
    </location>
    <ligand>
        <name>S-adenosyl-L-methionine</name>
        <dbReference type="ChEBI" id="CHEBI:59789"/>
    </ligand>
</feature>
<organism evidence="8 9">
    <name type="scientific">Candidatus Rickettsiella isopodorum</name>
    <dbReference type="NCBI Taxonomy" id="1225476"/>
    <lineage>
        <taxon>Bacteria</taxon>
        <taxon>Pseudomonadati</taxon>
        <taxon>Pseudomonadota</taxon>
        <taxon>Gammaproteobacteria</taxon>
        <taxon>Legionellales</taxon>
        <taxon>Coxiellaceae</taxon>
        <taxon>Rickettsiella</taxon>
    </lineage>
</organism>
<keyword evidence="9" id="KW-1185">Reference proteome</keyword>
<proteinExistence type="inferred from homology"/>
<evidence type="ECO:0000313" key="9">
    <source>
        <dbReference type="Proteomes" id="UP000183924"/>
    </source>
</evidence>
<dbReference type="Gene3D" id="1.10.150.170">
    <property type="entry name" value="Putative methyltransferase TM0872, insert domain"/>
    <property type="match status" value="1"/>
</dbReference>
<dbReference type="HAMAP" id="MF_01007">
    <property type="entry name" value="16SrRNA_methyltr_H"/>
    <property type="match status" value="1"/>
</dbReference>
<evidence type="ECO:0000256" key="6">
    <source>
        <dbReference type="ARBA" id="ARBA00022691"/>
    </source>
</evidence>
<dbReference type="InterPro" id="IPR023397">
    <property type="entry name" value="SAM-dep_MeTrfase_MraW_recog"/>
</dbReference>
<dbReference type="EC" id="2.1.1.199" evidence="7"/>
<evidence type="ECO:0000313" key="8">
    <source>
        <dbReference type="EMBL" id="OIZ95146.1"/>
    </source>
</evidence>
<feature type="binding site" evidence="7">
    <location>
        <position position="57"/>
    </location>
    <ligand>
        <name>S-adenosyl-L-methionine</name>
        <dbReference type="ChEBI" id="CHEBI:59789"/>
    </ligand>
</feature>
<comment type="caution">
    <text evidence="8">The sequence shown here is derived from an EMBL/GenBank/DDBJ whole genome shotgun (WGS) entry which is preliminary data.</text>
</comment>
<comment type="subcellular location">
    <subcellularLocation>
        <location evidence="7">Cytoplasm</location>
    </subcellularLocation>
</comment>
<evidence type="ECO:0000256" key="5">
    <source>
        <dbReference type="ARBA" id="ARBA00022679"/>
    </source>
</evidence>
<evidence type="ECO:0000256" key="4">
    <source>
        <dbReference type="ARBA" id="ARBA00022603"/>
    </source>
</evidence>
<dbReference type="PIRSF" id="PIRSF004486">
    <property type="entry name" value="MraW"/>
    <property type="match status" value="1"/>
</dbReference>
<name>A0A1J8NJR4_9COXI</name>
<dbReference type="Proteomes" id="UP000183924">
    <property type="component" value="Unassembled WGS sequence"/>
</dbReference>
<comment type="function">
    <text evidence="7">Specifically methylates the N4 position of cytidine in position 1402 (C1402) of 16S rRNA.</text>
</comment>